<comment type="caution">
    <text evidence="1">The sequence shown here is derived from an EMBL/GenBank/DDBJ whole genome shotgun (WGS) entry which is preliminary data.</text>
</comment>
<sequence length="77" mass="8405">MSQEILITGLYAVKLTELKHLPWTQVHPAIKTDGRALCVGMGAVLVFAVTAEKRYVTSAIERLEQTPAPMAKVPLMA</sequence>
<reference evidence="1 2" key="1">
    <citation type="submission" date="2017-03" db="EMBL/GenBank/DDBJ databases">
        <title>Genome analysis of strain PAMC 26577.</title>
        <authorList>
            <person name="Oh H.-M."/>
            <person name="Yang J.-A."/>
        </authorList>
    </citation>
    <scope>NUCLEOTIDE SEQUENCE [LARGE SCALE GENOMIC DNA]</scope>
    <source>
        <strain evidence="1 2">PAMC 26577</strain>
    </source>
</reference>
<proteinExistence type="predicted"/>
<gene>
    <name evidence="1" type="ORF">PAMC26577_08730</name>
</gene>
<dbReference type="Proteomes" id="UP000195221">
    <property type="component" value="Unassembled WGS sequence"/>
</dbReference>
<evidence type="ECO:0000313" key="1">
    <source>
        <dbReference type="EMBL" id="OTP77038.1"/>
    </source>
</evidence>
<dbReference type="EMBL" id="NBTZ01000033">
    <property type="protein sequence ID" value="OTP77038.1"/>
    <property type="molecule type" value="Genomic_DNA"/>
</dbReference>
<protein>
    <submittedName>
        <fullName evidence="1">Uncharacterized protein</fullName>
    </submittedName>
</protein>
<dbReference type="RefSeq" id="WP_143325612.1">
    <property type="nucleotide sequence ID" value="NZ_MSRG01000063.1"/>
</dbReference>
<evidence type="ECO:0000313" key="2">
    <source>
        <dbReference type="Proteomes" id="UP000195221"/>
    </source>
</evidence>
<accession>A0A242N027</accession>
<name>A0A242N027_CABSO</name>
<dbReference type="AlphaFoldDB" id="A0A242N027"/>
<organism evidence="1 2">
    <name type="scientific">Caballeronia sordidicola</name>
    <name type="common">Burkholderia sordidicola</name>
    <dbReference type="NCBI Taxonomy" id="196367"/>
    <lineage>
        <taxon>Bacteria</taxon>
        <taxon>Pseudomonadati</taxon>
        <taxon>Pseudomonadota</taxon>
        <taxon>Betaproteobacteria</taxon>
        <taxon>Burkholderiales</taxon>
        <taxon>Burkholderiaceae</taxon>
        <taxon>Caballeronia</taxon>
    </lineage>
</organism>